<dbReference type="NCBIfam" id="NF033664">
    <property type="entry name" value="PACE_transport"/>
    <property type="match status" value="1"/>
</dbReference>
<proteinExistence type="predicted"/>
<dbReference type="AlphaFoldDB" id="A0A431ULT3"/>
<keyword evidence="1" id="KW-0812">Transmembrane</keyword>
<organism evidence="3 4">
    <name type="scientific">Stenotrophomonas maltophilia</name>
    <name type="common">Pseudomonas maltophilia</name>
    <name type="synonym">Xanthomonas maltophilia</name>
    <dbReference type="NCBI Taxonomy" id="40324"/>
    <lineage>
        <taxon>Bacteria</taxon>
        <taxon>Pseudomonadati</taxon>
        <taxon>Pseudomonadota</taxon>
        <taxon>Gammaproteobacteria</taxon>
        <taxon>Lysobacterales</taxon>
        <taxon>Lysobacteraceae</taxon>
        <taxon>Stenotrophomonas</taxon>
        <taxon>Stenotrophomonas maltophilia group</taxon>
    </lineage>
</organism>
<keyword evidence="1" id="KW-0472">Membrane</keyword>
<accession>A0A431ULT3</accession>
<gene>
    <name evidence="3" type="ORF">EKL94_06175</name>
</gene>
<dbReference type="InterPro" id="IPR007896">
    <property type="entry name" value="BTP_bacteria"/>
</dbReference>
<feature type="transmembrane region" description="Helical" evidence="1">
    <location>
        <begin position="79"/>
        <end position="102"/>
    </location>
</feature>
<evidence type="ECO:0000313" key="4">
    <source>
        <dbReference type="Proteomes" id="UP000271705"/>
    </source>
</evidence>
<keyword evidence="1" id="KW-1133">Transmembrane helix</keyword>
<dbReference type="OrthoDB" id="1631120at2"/>
<evidence type="ECO:0000256" key="1">
    <source>
        <dbReference type="SAM" id="Phobius"/>
    </source>
</evidence>
<feature type="transmembrane region" description="Helical" evidence="1">
    <location>
        <begin position="40"/>
        <end position="58"/>
    </location>
</feature>
<reference evidence="3 4" key="1">
    <citation type="submission" date="2018-12" db="EMBL/GenBank/DDBJ databases">
        <authorList>
            <person name="Kartti S."/>
            <person name="Manni A."/>
            <person name="Chemao El Fihri M.W."/>
            <person name="Laamarti M."/>
            <person name="Temsamani L."/>
            <person name="El Jamali J.E."/>
            <person name="Ouadghiri M."/>
            <person name="Ibrahimi A."/>
            <person name="Filati-Maltouf A."/>
        </authorList>
    </citation>
    <scope>NUCLEOTIDE SEQUENCE [LARGE SCALE GENOMIC DNA]</scope>
    <source>
        <strain evidence="3 4">MDMC339</strain>
    </source>
</reference>
<feature type="transmembrane region" description="Helical" evidence="1">
    <location>
        <begin position="12"/>
        <end position="34"/>
    </location>
</feature>
<dbReference type="RefSeq" id="WP_126928411.1">
    <property type="nucleotide sequence ID" value="NZ_RXLZ01000013.1"/>
</dbReference>
<evidence type="ECO:0000259" key="2">
    <source>
        <dbReference type="Pfam" id="PF05232"/>
    </source>
</evidence>
<evidence type="ECO:0000313" key="3">
    <source>
        <dbReference type="EMBL" id="RTQ90502.1"/>
    </source>
</evidence>
<dbReference type="Pfam" id="PF05232">
    <property type="entry name" value="BTP"/>
    <property type="match status" value="2"/>
</dbReference>
<dbReference type="Proteomes" id="UP000271705">
    <property type="component" value="Unassembled WGS sequence"/>
</dbReference>
<feature type="domain" description="Chlorhexidine efflux transporter" evidence="2">
    <location>
        <begin position="73"/>
        <end position="136"/>
    </location>
</feature>
<feature type="transmembrane region" description="Helical" evidence="1">
    <location>
        <begin position="108"/>
        <end position="130"/>
    </location>
</feature>
<feature type="domain" description="Chlorhexidine efflux transporter" evidence="2">
    <location>
        <begin position="5"/>
        <end position="67"/>
    </location>
</feature>
<sequence>MNSKKTLWDRLLHAVLFEAIALCLCAPVMSYFLGKSLFETGVLTVALATCAMLWNMIYNALFERVEKKIGFKRTVPVRIAHAVGFEGGLVVVVVLLAAWWLSISYWDAFLLELGLIAFFLPYTYVYNLVYDKVRERLLQRNFADRAKQA</sequence>
<dbReference type="NCBIfam" id="NF033665">
    <property type="entry name" value="PACE_efflu_PCE"/>
    <property type="match status" value="1"/>
</dbReference>
<name>A0A431ULT3_STEMA</name>
<dbReference type="EMBL" id="RXLZ01000013">
    <property type="protein sequence ID" value="RTQ90502.1"/>
    <property type="molecule type" value="Genomic_DNA"/>
</dbReference>
<protein>
    <submittedName>
        <fullName evidence="3">Multidrug/biocide efflux PACE transporter</fullName>
    </submittedName>
</protein>
<comment type="caution">
    <text evidence="3">The sequence shown here is derived from an EMBL/GenBank/DDBJ whole genome shotgun (WGS) entry which is preliminary data.</text>
</comment>
<dbReference type="InterPro" id="IPR058208">
    <property type="entry name" value="PACE"/>
</dbReference>